<name>A0A368NG50_9EURY</name>
<dbReference type="Proteomes" id="UP000252189">
    <property type="component" value="Unassembled WGS sequence"/>
</dbReference>
<gene>
    <name evidence="3" type="ORF">DU504_14415</name>
</gene>
<protein>
    <recommendedName>
        <fullName evidence="5">DUF5305 domain-containing protein</fullName>
    </recommendedName>
</protein>
<reference evidence="3 4" key="1">
    <citation type="submission" date="2018-07" db="EMBL/GenBank/DDBJ databases">
        <title>Genome sequences of Haloplanus salinus JCM 18368T.</title>
        <authorList>
            <person name="Kim Y.B."/>
            <person name="Roh S.W."/>
        </authorList>
    </citation>
    <scope>NUCLEOTIDE SEQUENCE [LARGE SCALE GENOMIC DNA]</scope>
    <source>
        <strain evidence="3 4">JCM 18368</strain>
    </source>
</reference>
<feature type="transmembrane region" description="Helical" evidence="2">
    <location>
        <begin position="21"/>
        <end position="41"/>
    </location>
</feature>
<dbReference type="InterPro" id="IPR035185">
    <property type="entry name" value="DUF5305"/>
</dbReference>
<feature type="region of interest" description="Disordered" evidence="1">
    <location>
        <begin position="357"/>
        <end position="388"/>
    </location>
</feature>
<evidence type="ECO:0000256" key="2">
    <source>
        <dbReference type="SAM" id="Phobius"/>
    </source>
</evidence>
<evidence type="ECO:0000313" key="4">
    <source>
        <dbReference type="Proteomes" id="UP000252189"/>
    </source>
</evidence>
<feature type="compositionally biased region" description="Acidic residues" evidence="1">
    <location>
        <begin position="379"/>
        <end position="388"/>
    </location>
</feature>
<accession>A0A368NG50</accession>
<sequence>MSLGGDRDRQGVRVRAILDDWFWAVALVAVVVAGAGGYVTYTAYADPGTTVEERQVSSWEGNGSYATTATVTEPNPLYPVGTTLEDRPAYFLAVSPRFDGTFAFEYRATRGGAVDVTVEQRLVLHSVTEDEGAAIEYWRIEEPLGTETASGVAPGEPVRSTFSRNVSRLANRATNVSERLGGTPGETEVLVVTAVGIDGEVNGQSVERTATYRLPIASDGSTYAPGEMGGQAVTGSTTERIARERTYGPAWRVGGPAALLLGVGGLVGLAYGRYDGRLTVSAAERNRLDVAATREEFDDWITTATLPPAVLGRPRVEVDSLAGLVDTAIDVDARVFERPDGGEFYVPHEGLLYAYTPPRGESVAADGQNEASTEHPADGESDADADES</sequence>
<dbReference type="AlphaFoldDB" id="A0A368NG50"/>
<keyword evidence="2" id="KW-0472">Membrane</keyword>
<dbReference type="OrthoDB" id="270764at2157"/>
<evidence type="ECO:0000256" key="1">
    <source>
        <dbReference type="SAM" id="MobiDB-lite"/>
    </source>
</evidence>
<dbReference type="EMBL" id="QPHM01000001">
    <property type="protein sequence ID" value="RCU48391.1"/>
    <property type="molecule type" value="Genomic_DNA"/>
</dbReference>
<organism evidence="3 4">
    <name type="scientific">Haloplanus salinus</name>
    <dbReference type="NCBI Taxonomy" id="1126245"/>
    <lineage>
        <taxon>Archaea</taxon>
        <taxon>Methanobacteriati</taxon>
        <taxon>Methanobacteriota</taxon>
        <taxon>Stenosarchaea group</taxon>
        <taxon>Halobacteria</taxon>
        <taxon>Halobacteriales</taxon>
        <taxon>Haloferacaceae</taxon>
        <taxon>Haloplanus</taxon>
    </lineage>
</organism>
<keyword evidence="2" id="KW-0812">Transmembrane</keyword>
<evidence type="ECO:0008006" key="5">
    <source>
        <dbReference type="Google" id="ProtNLM"/>
    </source>
</evidence>
<keyword evidence="2" id="KW-1133">Transmembrane helix</keyword>
<keyword evidence="4" id="KW-1185">Reference proteome</keyword>
<dbReference type="Pfam" id="PF17231">
    <property type="entry name" value="DUF5305"/>
    <property type="match status" value="1"/>
</dbReference>
<proteinExistence type="predicted"/>
<comment type="caution">
    <text evidence="3">The sequence shown here is derived from an EMBL/GenBank/DDBJ whole genome shotgun (WGS) entry which is preliminary data.</text>
</comment>
<evidence type="ECO:0000313" key="3">
    <source>
        <dbReference type="EMBL" id="RCU48391.1"/>
    </source>
</evidence>
<dbReference type="RefSeq" id="WP_114450025.1">
    <property type="nucleotide sequence ID" value="NZ_QPHM01000001.1"/>
</dbReference>